<name>A0ABW5RUE4_9BACI</name>
<comment type="caution">
    <text evidence="2">The sequence shown here is derived from an EMBL/GenBank/DDBJ whole genome shotgun (WGS) entry which is preliminary data.</text>
</comment>
<dbReference type="RefSeq" id="WP_377936750.1">
    <property type="nucleotide sequence ID" value="NZ_JBHUMF010000031.1"/>
</dbReference>
<evidence type="ECO:0000313" key="3">
    <source>
        <dbReference type="Proteomes" id="UP001597506"/>
    </source>
</evidence>
<keyword evidence="3" id="KW-1185">Reference proteome</keyword>
<gene>
    <name evidence="2" type="ORF">ACFSUL_15020</name>
</gene>
<dbReference type="Proteomes" id="UP001597506">
    <property type="component" value="Unassembled WGS sequence"/>
</dbReference>
<reference evidence="3" key="1">
    <citation type="journal article" date="2019" name="Int. J. Syst. Evol. Microbiol.">
        <title>The Global Catalogue of Microorganisms (GCM) 10K type strain sequencing project: providing services to taxonomists for standard genome sequencing and annotation.</title>
        <authorList>
            <consortium name="The Broad Institute Genomics Platform"/>
            <consortium name="The Broad Institute Genome Sequencing Center for Infectious Disease"/>
            <person name="Wu L."/>
            <person name="Ma J."/>
        </authorList>
    </citation>
    <scope>NUCLEOTIDE SEQUENCE [LARGE SCALE GENOMIC DNA]</scope>
    <source>
        <strain evidence="3">KCTC 3913</strain>
    </source>
</reference>
<evidence type="ECO:0000256" key="1">
    <source>
        <dbReference type="SAM" id="Phobius"/>
    </source>
</evidence>
<keyword evidence="1" id="KW-1133">Transmembrane helix</keyword>
<organism evidence="2 3">
    <name type="scientific">Bacillus seohaeanensis</name>
    <dbReference type="NCBI Taxonomy" id="284580"/>
    <lineage>
        <taxon>Bacteria</taxon>
        <taxon>Bacillati</taxon>
        <taxon>Bacillota</taxon>
        <taxon>Bacilli</taxon>
        <taxon>Bacillales</taxon>
        <taxon>Bacillaceae</taxon>
        <taxon>Bacillus</taxon>
    </lineage>
</organism>
<evidence type="ECO:0000313" key="2">
    <source>
        <dbReference type="EMBL" id="MFD2682050.1"/>
    </source>
</evidence>
<evidence type="ECO:0008006" key="4">
    <source>
        <dbReference type="Google" id="ProtNLM"/>
    </source>
</evidence>
<proteinExistence type="predicted"/>
<keyword evidence="1" id="KW-0812">Transmembrane</keyword>
<protein>
    <recommendedName>
        <fullName evidence="4">DUF4083 domain-containing protein</fullName>
    </recommendedName>
</protein>
<accession>A0ABW5RUE4</accession>
<sequence>MEPDYGMGVFFGLFGLLYVAVALFLIVLSVVFMFKAMSFMKNKTENDRRLLQAIERLDNKNTTFTNPKDEGGKFS</sequence>
<dbReference type="EMBL" id="JBHUMF010000031">
    <property type="protein sequence ID" value="MFD2682050.1"/>
    <property type="molecule type" value="Genomic_DNA"/>
</dbReference>
<keyword evidence="1" id="KW-0472">Membrane</keyword>
<feature type="transmembrane region" description="Helical" evidence="1">
    <location>
        <begin position="6"/>
        <end position="34"/>
    </location>
</feature>